<dbReference type="EMBL" id="JACHMF010000001">
    <property type="protein sequence ID" value="MBB4695743.1"/>
    <property type="molecule type" value="Genomic_DNA"/>
</dbReference>
<protein>
    <submittedName>
        <fullName evidence="1">Uncharacterized protein</fullName>
    </submittedName>
</protein>
<sequence>MVARYTTAAYALSLNTAKCGQTVKAALRAYERAGNVTTTATRTWRR</sequence>
<organism evidence="1 2">
    <name type="scientific">Paractinoplanes abujensis</name>
    <dbReference type="NCBI Taxonomy" id="882441"/>
    <lineage>
        <taxon>Bacteria</taxon>
        <taxon>Bacillati</taxon>
        <taxon>Actinomycetota</taxon>
        <taxon>Actinomycetes</taxon>
        <taxon>Micromonosporales</taxon>
        <taxon>Micromonosporaceae</taxon>
        <taxon>Paractinoplanes</taxon>
    </lineage>
</organism>
<keyword evidence="2" id="KW-1185">Reference proteome</keyword>
<dbReference type="AlphaFoldDB" id="A0A7W7CW52"/>
<evidence type="ECO:0000313" key="2">
    <source>
        <dbReference type="Proteomes" id="UP000542742"/>
    </source>
</evidence>
<accession>A0A7W7CW52</accession>
<gene>
    <name evidence="1" type="ORF">BKA14_005891</name>
</gene>
<name>A0A7W7CW52_9ACTN</name>
<proteinExistence type="predicted"/>
<dbReference type="RefSeq" id="WP_184954055.1">
    <property type="nucleotide sequence ID" value="NZ_BOMC01000067.1"/>
</dbReference>
<comment type="caution">
    <text evidence="1">The sequence shown here is derived from an EMBL/GenBank/DDBJ whole genome shotgun (WGS) entry which is preliminary data.</text>
</comment>
<dbReference type="Proteomes" id="UP000542742">
    <property type="component" value="Unassembled WGS sequence"/>
</dbReference>
<evidence type="ECO:0000313" key="1">
    <source>
        <dbReference type="EMBL" id="MBB4695743.1"/>
    </source>
</evidence>
<reference evidence="1 2" key="1">
    <citation type="submission" date="2020-08" db="EMBL/GenBank/DDBJ databases">
        <title>Sequencing the genomes of 1000 actinobacteria strains.</title>
        <authorList>
            <person name="Klenk H.-P."/>
        </authorList>
    </citation>
    <scope>NUCLEOTIDE SEQUENCE [LARGE SCALE GENOMIC DNA]</scope>
    <source>
        <strain evidence="1 2">DSM 45518</strain>
    </source>
</reference>